<evidence type="ECO:0000313" key="2">
    <source>
        <dbReference type="EMBL" id="BCJ31850.1"/>
    </source>
</evidence>
<dbReference type="GO" id="GO:0016779">
    <property type="term" value="F:nucleotidyltransferase activity"/>
    <property type="evidence" value="ECO:0007669"/>
    <property type="project" value="UniProtKB-ARBA"/>
</dbReference>
<evidence type="ECO:0000313" key="3">
    <source>
        <dbReference type="Proteomes" id="UP000680750"/>
    </source>
</evidence>
<dbReference type="Proteomes" id="UP000680750">
    <property type="component" value="Chromosome"/>
</dbReference>
<accession>A0A810L8H6</accession>
<keyword evidence="3" id="KW-1185">Reference proteome</keyword>
<organism evidence="2 3">
    <name type="scientific">Actinocatenispora sera</name>
    <dbReference type="NCBI Taxonomy" id="390989"/>
    <lineage>
        <taxon>Bacteria</taxon>
        <taxon>Bacillati</taxon>
        <taxon>Actinomycetota</taxon>
        <taxon>Actinomycetes</taxon>
        <taxon>Micromonosporales</taxon>
        <taxon>Micromonosporaceae</taxon>
        <taxon>Actinocatenispora</taxon>
    </lineage>
</organism>
<dbReference type="PANTHER" id="PTHR43777">
    <property type="entry name" value="MOLYBDENUM COFACTOR CYTIDYLYLTRANSFERASE"/>
    <property type="match status" value="1"/>
</dbReference>
<feature type="domain" description="MobA-like NTP transferase" evidence="1">
    <location>
        <begin position="5"/>
        <end position="161"/>
    </location>
</feature>
<sequence>MSVTGVVLAAGGSSRLGSPKQLLPYRGAPLLSAILATARRCGFGQLLVALGGAAEQVVAEVDLTGLDVVRNPDFGTGCGSSIRTAITAVDPGADGIVLLLGDQPGVRVETVRRLVDTVGTAPIGICRYDDGLGHPFWFARSMFAELATLHGDKAVWKLLHSGRYRVVEVPVAGPVPIDVDTVDDYRALLAADAGGGG</sequence>
<dbReference type="CDD" id="cd04182">
    <property type="entry name" value="GT_2_like_f"/>
    <property type="match status" value="1"/>
</dbReference>
<dbReference type="SUPFAM" id="SSF53448">
    <property type="entry name" value="Nucleotide-diphospho-sugar transferases"/>
    <property type="match status" value="1"/>
</dbReference>
<dbReference type="AlphaFoldDB" id="A0A810L8H6"/>
<dbReference type="OrthoDB" id="285216at2"/>
<gene>
    <name evidence="2" type="ORF">Asera_59580</name>
</gene>
<reference evidence="2" key="1">
    <citation type="submission" date="2020-08" db="EMBL/GenBank/DDBJ databases">
        <title>Whole genome shotgun sequence of Actinocatenispora sera NBRC 101916.</title>
        <authorList>
            <person name="Komaki H."/>
            <person name="Tamura T."/>
        </authorList>
    </citation>
    <scope>NUCLEOTIDE SEQUENCE</scope>
    <source>
        <strain evidence="2">NBRC 101916</strain>
    </source>
</reference>
<proteinExistence type="predicted"/>
<dbReference type="InterPro" id="IPR029044">
    <property type="entry name" value="Nucleotide-diphossugar_trans"/>
</dbReference>
<protein>
    <recommendedName>
        <fullName evidence="1">MobA-like NTP transferase domain-containing protein</fullName>
    </recommendedName>
</protein>
<dbReference type="KEGG" id="aser:Asera_59580"/>
<name>A0A810L8H6_9ACTN</name>
<dbReference type="Gene3D" id="3.90.550.10">
    <property type="entry name" value="Spore Coat Polysaccharide Biosynthesis Protein SpsA, Chain A"/>
    <property type="match status" value="1"/>
</dbReference>
<dbReference type="PANTHER" id="PTHR43777:SF1">
    <property type="entry name" value="MOLYBDENUM COFACTOR CYTIDYLYLTRANSFERASE"/>
    <property type="match status" value="1"/>
</dbReference>
<dbReference type="Pfam" id="PF12804">
    <property type="entry name" value="NTP_transf_3"/>
    <property type="match status" value="1"/>
</dbReference>
<dbReference type="RefSeq" id="WP_030443868.1">
    <property type="nucleotide sequence ID" value="NZ_AP023354.1"/>
</dbReference>
<dbReference type="EMBL" id="AP023354">
    <property type="protein sequence ID" value="BCJ31850.1"/>
    <property type="molecule type" value="Genomic_DNA"/>
</dbReference>
<dbReference type="InterPro" id="IPR025877">
    <property type="entry name" value="MobA-like_NTP_Trfase"/>
</dbReference>
<evidence type="ECO:0000259" key="1">
    <source>
        <dbReference type="Pfam" id="PF12804"/>
    </source>
</evidence>